<dbReference type="STRING" id="1278073.MYSTI_07650"/>
<protein>
    <submittedName>
        <fullName evidence="1">Uncharacterized protein</fullName>
    </submittedName>
</protein>
<keyword evidence="2" id="KW-1185">Reference proteome</keyword>
<sequence>MATACTCLLGSGGCATVRTTLDVRVHDTPNGPVRYEGDIVGPYDDMDELVDVACTAMMQARAGSEVSGYCALFFDDETHESKWVISHVSPMREGVEHAGRTCELPGDPAAPASKSVLFLGAALEALNGPGWKWQPTHFLNQDTGETWGADTLVFDVASPGTCTVHGYIGFSRVVTRRVDGGFVPLGAVYNDHGLIQALKREEQSPLSSDR</sequence>
<dbReference type="Proteomes" id="UP000011131">
    <property type="component" value="Chromosome"/>
</dbReference>
<accession>L7UN06</accession>
<dbReference type="HOGENOM" id="CLU_1309039_0_0_7"/>
<reference evidence="1 2" key="1">
    <citation type="journal article" date="2013" name="Genome Announc.">
        <title>Complete genome sequence of Myxococcus stipitatus strain DSM 14675, a fruiting myxobacterium.</title>
        <authorList>
            <person name="Huntley S."/>
            <person name="Kneip S."/>
            <person name="Treuner-Lange A."/>
            <person name="Sogaard-Andersen L."/>
        </authorList>
    </citation>
    <scope>NUCLEOTIDE SEQUENCE [LARGE SCALE GENOMIC DNA]</scope>
    <source>
        <strain evidence="2">DSM 14675 / JCM 12634 / Mx s8</strain>
    </source>
</reference>
<evidence type="ECO:0000313" key="1">
    <source>
        <dbReference type="EMBL" id="AGC48922.1"/>
    </source>
</evidence>
<evidence type="ECO:0000313" key="2">
    <source>
        <dbReference type="Proteomes" id="UP000011131"/>
    </source>
</evidence>
<dbReference type="KEGG" id="msd:MYSTI_07650"/>
<organism evidence="1 2">
    <name type="scientific">Myxococcus stipitatus (strain DSM 14675 / JCM 12634 / Mx s8)</name>
    <dbReference type="NCBI Taxonomy" id="1278073"/>
    <lineage>
        <taxon>Bacteria</taxon>
        <taxon>Pseudomonadati</taxon>
        <taxon>Myxococcota</taxon>
        <taxon>Myxococcia</taxon>
        <taxon>Myxococcales</taxon>
        <taxon>Cystobacterineae</taxon>
        <taxon>Myxococcaceae</taxon>
        <taxon>Myxococcus</taxon>
    </lineage>
</organism>
<proteinExistence type="predicted"/>
<name>L7UN06_MYXSD</name>
<dbReference type="AlphaFoldDB" id="L7UN06"/>
<dbReference type="RefSeq" id="WP_015353175.1">
    <property type="nucleotide sequence ID" value="NC_020126.1"/>
</dbReference>
<gene>
    <name evidence="1" type="ordered locus">MYSTI_07650</name>
</gene>
<dbReference type="EMBL" id="CP004025">
    <property type="protein sequence ID" value="AGC48922.1"/>
    <property type="molecule type" value="Genomic_DNA"/>
</dbReference>